<protein>
    <submittedName>
        <fullName evidence="1">Uncharacterized protein</fullName>
    </submittedName>
</protein>
<keyword evidence="2" id="KW-1185">Reference proteome</keyword>
<reference evidence="1" key="1">
    <citation type="submission" date="2020-07" db="EMBL/GenBank/DDBJ databases">
        <authorList>
            <person name="Nazaruddin N."/>
        </authorList>
    </citation>
    <scope>NUCLEOTIDE SEQUENCE</scope>
</reference>
<proteinExistence type="predicted"/>
<sequence length="116" mass="13030">MQLTQSETLLHVHCHCSPHVVGSCATTQLSRDMPRPPACSGKRVVVCPGIVVTYETGVIVDVNVPFENDFEALKNARLGKIAPAPRRRDAWERLNCAYRRLVAMGTWHQYNKNVNM</sequence>
<evidence type="ECO:0000313" key="1">
    <source>
        <dbReference type="EMBL" id="CAD1476918.1"/>
    </source>
</evidence>
<dbReference type="EMBL" id="CAJDYZ010009662">
    <property type="protein sequence ID" value="CAD1476918.1"/>
    <property type="molecule type" value="Genomic_DNA"/>
</dbReference>
<dbReference type="AlphaFoldDB" id="A0A6V7H9N6"/>
<gene>
    <name evidence="1" type="ORF">MHI_LOCUS694339</name>
</gene>
<comment type="caution">
    <text evidence="1">The sequence shown here is derived from an EMBL/GenBank/DDBJ whole genome shotgun (WGS) entry which is preliminary data.</text>
</comment>
<name>A0A6V7H9N6_9HYME</name>
<evidence type="ECO:0000313" key="2">
    <source>
        <dbReference type="Proteomes" id="UP000752696"/>
    </source>
</evidence>
<organism evidence="1 2">
    <name type="scientific">Heterotrigona itama</name>
    <dbReference type="NCBI Taxonomy" id="395501"/>
    <lineage>
        <taxon>Eukaryota</taxon>
        <taxon>Metazoa</taxon>
        <taxon>Ecdysozoa</taxon>
        <taxon>Arthropoda</taxon>
        <taxon>Hexapoda</taxon>
        <taxon>Insecta</taxon>
        <taxon>Pterygota</taxon>
        <taxon>Neoptera</taxon>
        <taxon>Endopterygota</taxon>
        <taxon>Hymenoptera</taxon>
        <taxon>Apocrita</taxon>
        <taxon>Aculeata</taxon>
        <taxon>Apoidea</taxon>
        <taxon>Anthophila</taxon>
        <taxon>Apidae</taxon>
        <taxon>Heterotrigona</taxon>
    </lineage>
</organism>
<dbReference type="OrthoDB" id="5956564at2759"/>
<accession>A0A6V7H9N6</accession>
<dbReference type="Proteomes" id="UP000752696">
    <property type="component" value="Unassembled WGS sequence"/>
</dbReference>
<feature type="non-terminal residue" evidence="1">
    <location>
        <position position="116"/>
    </location>
</feature>